<evidence type="ECO:0000313" key="2">
    <source>
        <dbReference type="EMBL" id="PWD90167.1"/>
    </source>
</evidence>
<dbReference type="RefSeq" id="WP_109202163.1">
    <property type="nucleotide sequence ID" value="NZ_QEWS01000011.1"/>
</dbReference>
<reference evidence="3 4" key="2">
    <citation type="submission" date="2018-05" db="EMBL/GenBank/DDBJ databases">
        <title>Ignatzschineria dubaiensis sp. nov., isolated from necrotic foot tissues of dromedaries (Camelus dromedarius) and associated maggots in Dubai, United Arab Emirates.</title>
        <authorList>
            <person name="Tsang C.C."/>
            <person name="Tang J.Y.M."/>
            <person name="Fong J.Y.H."/>
            <person name="Kinne J."/>
            <person name="Lee H.H."/>
            <person name="Joseph M."/>
            <person name="Jose S."/>
            <person name="Schuster R.K."/>
            <person name="Tang Y."/>
            <person name="Sivakumar S."/>
            <person name="Chen J.H.K."/>
            <person name="Teng J.L.L."/>
            <person name="Lau S.K.P."/>
            <person name="Wernery U."/>
            <person name="Woo P.C.Y."/>
        </authorList>
    </citation>
    <scope>NUCLEOTIDE SEQUENCE [LARGE SCALE GENOMIC DNA]</scope>
    <source>
        <strain evidence="3">UAE-HKU57</strain>
        <strain evidence="4">UAE-HKU58</strain>
    </source>
</reference>
<evidence type="ECO:0000313" key="4">
    <source>
        <dbReference type="Proteomes" id="UP000245217"/>
    </source>
</evidence>
<dbReference type="AlphaFoldDB" id="A0A2U2AQP7"/>
<evidence type="ECO:0000313" key="3">
    <source>
        <dbReference type="Proteomes" id="UP000245059"/>
    </source>
</evidence>
<keyword evidence="4" id="KW-1185">Reference proteome</keyword>
<dbReference type="Proteomes" id="UP000245217">
    <property type="component" value="Unassembled WGS sequence"/>
</dbReference>
<dbReference type="Proteomes" id="UP000245059">
    <property type="component" value="Unassembled WGS sequence"/>
</dbReference>
<comment type="caution">
    <text evidence="1">The sequence shown here is derived from an EMBL/GenBank/DDBJ whole genome shotgun (WGS) entry which is preliminary data.</text>
</comment>
<dbReference type="EMBL" id="QEWW01000003">
    <property type="protein sequence ID" value="PWD86207.1"/>
    <property type="molecule type" value="Genomic_DNA"/>
</dbReference>
<protein>
    <submittedName>
        <fullName evidence="1">DUF3892 domain-containing protein</fullName>
    </submittedName>
</protein>
<name>A0A2U2AQP7_9GAMM</name>
<proteinExistence type="predicted"/>
<organism evidence="1 3">
    <name type="scientific">Ignatzschineria cameli</name>
    <dbReference type="NCBI Taxonomy" id="2182793"/>
    <lineage>
        <taxon>Bacteria</taxon>
        <taxon>Pseudomonadati</taxon>
        <taxon>Pseudomonadota</taxon>
        <taxon>Gammaproteobacteria</taxon>
        <taxon>Cardiobacteriales</taxon>
        <taxon>Ignatzschineriaceae</taxon>
        <taxon>Ignatzschineria</taxon>
    </lineage>
</organism>
<gene>
    <name evidence="1" type="ORF">DC077_05560</name>
    <name evidence="2" type="ORF">DC078_08750</name>
</gene>
<accession>A0A2U2AQP7</accession>
<reference evidence="1" key="1">
    <citation type="journal article" date="2018" name="Genome Announc.">
        <title>Ignatzschineria cameli sp. nov., isolated from necrotic foot tissue of dromedaries (Camelus dromedarius) and associated maggots (Wohlfahrtia species) in Dubai.</title>
        <authorList>
            <person name="Tsang C.C."/>
            <person name="Tang J.Y."/>
            <person name="Fong J.Y."/>
            <person name="Kinne J."/>
            <person name="Lee H.H."/>
            <person name="Joseph M."/>
            <person name="Jose S."/>
            <person name="Schuster R.K."/>
            <person name="Tang Y."/>
            <person name="Sivakumar S."/>
            <person name="Chen J.H."/>
            <person name="Teng J.L."/>
            <person name="Lau S.K."/>
            <person name="Wernery U."/>
            <person name="Woo P.C."/>
        </authorList>
    </citation>
    <scope>NUCLEOTIDE SEQUENCE</scope>
    <source>
        <strain evidence="1">UAE-HKU57</strain>
        <strain evidence="2">UAE-HKU58</strain>
    </source>
</reference>
<sequence>MNDIDFYITNVSYVDNVIDSVKIRLRLEPFTGESKIGTPRTVSRDFIYDLLRTGKLNIYTGIKTQSGYRAGEKVVLYDEFITTVSNKSKKDNLENLPKF</sequence>
<dbReference type="EMBL" id="QEWV01000010">
    <property type="protein sequence ID" value="PWD90167.1"/>
    <property type="molecule type" value="Genomic_DNA"/>
</dbReference>
<evidence type="ECO:0000313" key="1">
    <source>
        <dbReference type="EMBL" id="PWD86207.1"/>
    </source>
</evidence>